<gene>
    <name evidence="2" type="ORF">CA260_15855</name>
</gene>
<protein>
    <recommendedName>
        <fullName evidence="4">DUF3301 domain-containing protein</fullName>
    </recommendedName>
</protein>
<dbReference type="Proteomes" id="UP000248926">
    <property type="component" value="Unassembled WGS sequence"/>
</dbReference>
<keyword evidence="3" id="KW-1185">Reference proteome</keyword>
<dbReference type="AlphaFoldDB" id="A0A328NZQ2"/>
<proteinExistence type="predicted"/>
<dbReference type="RefSeq" id="WP_111984007.1">
    <property type="nucleotide sequence ID" value="NZ_NFZS01000004.1"/>
</dbReference>
<dbReference type="EMBL" id="NFZS01000004">
    <property type="protein sequence ID" value="RAO75538.1"/>
    <property type="molecule type" value="Genomic_DNA"/>
</dbReference>
<evidence type="ECO:0000313" key="2">
    <source>
        <dbReference type="EMBL" id="RAO75538.1"/>
    </source>
</evidence>
<evidence type="ECO:0000313" key="3">
    <source>
        <dbReference type="Proteomes" id="UP000248926"/>
    </source>
</evidence>
<evidence type="ECO:0008006" key="4">
    <source>
        <dbReference type="Google" id="ProtNLM"/>
    </source>
</evidence>
<feature type="region of interest" description="Disordered" evidence="1">
    <location>
        <begin position="113"/>
        <end position="136"/>
    </location>
</feature>
<name>A0A328NZQ2_9GAMM</name>
<reference evidence="2 3" key="1">
    <citation type="journal article" date="2018" name="Genet. Mol. Biol.">
        <title>The genome sequence of Dyella jiangningensis FCAV SCS01 from a lignocellulose-decomposing microbial consortium metagenome reveals potential for biotechnological applications.</title>
        <authorList>
            <person name="Desiderato J.G."/>
            <person name="Alvarenga D.O."/>
            <person name="Constancio M.T.L."/>
            <person name="Alves L.M.C."/>
            <person name="Varani A.M."/>
        </authorList>
    </citation>
    <scope>NUCLEOTIDE SEQUENCE [LARGE SCALE GENOMIC DNA]</scope>
    <source>
        <strain evidence="2 3">FCAV SCS01</strain>
    </source>
</reference>
<dbReference type="InterPro" id="IPR021732">
    <property type="entry name" value="DUF3301"/>
</dbReference>
<evidence type="ECO:0000256" key="1">
    <source>
        <dbReference type="SAM" id="MobiDB-lite"/>
    </source>
</evidence>
<accession>A0A328NZQ2</accession>
<comment type="caution">
    <text evidence="2">The sequence shown here is derived from an EMBL/GenBank/DDBJ whole genome shotgun (WGS) entry which is preliminary data.</text>
</comment>
<organism evidence="2 3">
    <name type="scientific">Dyella jiangningensis</name>
    <dbReference type="NCBI Taxonomy" id="1379159"/>
    <lineage>
        <taxon>Bacteria</taxon>
        <taxon>Pseudomonadati</taxon>
        <taxon>Pseudomonadota</taxon>
        <taxon>Gammaproteobacteria</taxon>
        <taxon>Lysobacterales</taxon>
        <taxon>Rhodanobacteraceae</taxon>
        <taxon>Dyella</taxon>
    </lineage>
</organism>
<dbReference type="Pfam" id="PF11743">
    <property type="entry name" value="DUF3301"/>
    <property type="match status" value="1"/>
</dbReference>
<sequence>MSELPDLMLLLVLLAVIGGWLKLSRAREQATQEARQLCRQHGLQLLDESVGLRSLKLRRARGQWFWERCYTFEVSIDGDDREPGKLWMSGRALTGLSLPTIQSHLPDLMAEHVPRTSQSGNVVPLRPRLNRDSSLH</sequence>
<dbReference type="OrthoDB" id="5959530at2"/>